<protein>
    <recommendedName>
        <fullName evidence="2">AMIN-like domain-containing protein</fullName>
    </recommendedName>
</protein>
<evidence type="ECO:0000259" key="2">
    <source>
        <dbReference type="Pfam" id="PF24837"/>
    </source>
</evidence>
<name>C7MF17_BRAFD</name>
<sequence>MKKRILAALATCALLLGLGMLAPAGAVAAPYCGIRWGSLPDSATGTSAAQVENLRSGRHTCFDRLVVDLEGDVSGYSVSYVERVSQLGSGRAVPLRGGADLAVLVDAPAYDARGRATYSPRTPSQAVDVTGYATFRQVAFTGSFEGQTLIGLGVRARLPMRAFVLDGPGDGSRLVVDVAHRW</sequence>
<evidence type="ECO:0000313" key="4">
    <source>
        <dbReference type="Proteomes" id="UP000001919"/>
    </source>
</evidence>
<dbReference type="OrthoDB" id="3393679at2"/>
<dbReference type="EMBL" id="CP001643">
    <property type="protein sequence ID" value="ACU83917.1"/>
    <property type="molecule type" value="Genomic_DNA"/>
</dbReference>
<feature type="chain" id="PRO_5002978380" description="AMIN-like domain-containing protein" evidence="1">
    <location>
        <begin position="29"/>
        <end position="182"/>
    </location>
</feature>
<dbReference type="eggNOG" id="COG3409">
    <property type="taxonomic scope" value="Bacteria"/>
</dbReference>
<keyword evidence="1" id="KW-0732">Signal</keyword>
<evidence type="ECO:0000313" key="3">
    <source>
        <dbReference type="EMBL" id="ACU83917.1"/>
    </source>
</evidence>
<dbReference type="PATRIC" id="fig|446465.5.peg.31"/>
<dbReference type="STRING" id="446465.Bfae_00330"/>
<keyword evidence="4" id="KW-1185">Reference proteome</keyword>
<feature type="signal peptide" evidence="1">
    <location>
        <begin position="1"/>
        <end position="28"/>
    </location>
</feature>
<feature type="domain" description="AMIN-like" evidence="2">
    <location>
        <begin position="50"/>
        <end position="180"/>
    </location>
</feature>
<proteinExistence type="predicted"/>
<dbReference type="KEGG" id="bfa:Bfae_00330"/>
<organism evidence="3 4">
    <name type="scientific">Brachybacterium faecium (strain ATCC 43885 / DSM 4810 / JCM 11609 / LMG 19847 / NBRC 14762 / NCIMB 9860 / 6-10)</name>
    <dbReference type="NCBI Taxonomy" id="446465"/>
    <lineage>
        <taxon>Bacteria</taxon>
        <taxon>Bacillati</taxon>
        <taxon>Actinomycetota</taxon>
        <taxon>Actinomycetes</taxon>
        <taxon>Micrococcales</taxon>
        <taxon>Dermabacteraceae</taxon>
        <taxon>Brachybacterium</taxon>
    </lineage>
</organism>
<dbReference type="HOGENOM" id="CLU_104523_0_0_11"/>
<reference evidence="3 4" key="1">
    <citation type="journal article" date="2009" name="Stand. Genomic Sci.">
        <title>Complete genome sequence of Brachybacterium faecium type strain (Schefferle 6-10).</title>
        <authorList>
            <person name="Lapidus A."/>
            <person name="Pukall R."/>
            <person name="Labuttii K."/>
            <person name="Copeland A."/>
            <person name="Del Rio T.G."/>
            <person name="Nolan M."/>
            <person name="Chen F."/>
            <person name="Lucas S."/>
            <person name="Tice H."/>
            <person name="Cheng J.F."/>
            <person name="Bruce D."/>
            <person name="Goodwin L."/>
            <person name="Pitluck S."/>
            <person name="Rohde M."/>
            <person name="Goker M."/>
            <person name="Pati A."/>
            <person name="Ivanova N."/>
            <person name="Mavrommatis K."/>
            <person name="Chen A."/>
            <person name="Palaniappan K."/>
            <person name="D'haeseleer P."/>
            <person name="Chain P."/>
            <person name="Bristow J."/>
            <person name="Eisen J.A."/>
            <person name="Markowitz V."/>
            <person name="Hugenholtz P."/>
            <person name="Kyrpides N.C."/>
            <person name="Klenk H.P."/>
        </authorList>
    </citation>
    <scope>NUCLEOTIDE SEQUENCE [LARGE SCALE GENOMIC DNA]</scope>
    <source>
        <strain evidence="4">ATCC 43885 / DSM 4810 / JCM 11609 / LMG 19847 / NBRC 14762 / NCIMB 9860 / 6-10</strain>
    </source>
</reference>
<dbReference type="Proteomes" id="UP000001919">
    <property type="component" value="Chromosome"/>
</dbReference>
<gene>
    <name evidence="3" type="ordered locus">Bfae_00330</name>
</gene>
<evidence type="ECO:0000256" key="1">
    <source>
        <dbReference type="SAM" id="SignalP"/>
    </source>
</evidence>
<dbReference type="InterPro" id="IPR056303">
    <property type="entry name" value="AMIN-like"/>
</dbReference>
<dbReference type="Pfam" id="PF24837">
    <property type="entry name" value="AMIN-like"/>
    <property type="match status" value="1"/>
</dbReference>
<dbReference type="AlphaFoldDB" id="C7MF17"/>
<accession>C7MF17</accession>